<dbReference type="InterPro" id="IPR036869">
    <property type="entry name" value="J_dom_sf"/>
</dbReference>
<dbReference type="PANTHER" id="PTHR43096">
    <property type="entry name" value="DNAJ HOMOLOG 1, MITOCHONDRIAL-RELATED"/>
    <property type="match status" value="1"/>
</dbReference>
<evidence type="ECO:0000256" key="1">
    <source>
        <dbReference type="ARBA" id="ARBA00023186"/>
    </source>
</evidence>
<dbReference type="CDD" id="cd06257">
    <property type="entry name" value="DnaJ"/>
    <property type="match status" value="1"/>
</dbReference>
<dbReference type="InterPro" id="IPR008971">
    <property type="entry name" value="HSP40/DnaJ_pept-bd"/>
</dbReference>
<dbReference type="SUPFAM" id="SSF46565">
    <property type="entry name" value="Chaperone J-domain"/>
    <property type="match status" value="1"/>
</dbReference>
<protein>
    <submittedName>
        <fullName evidence="3">Curved DNA-binding protein</fullName>
    </submittedName>
</protein>
<name>A0A1M6KRS7_MALRU</name>
<dbReference type="AlphaFoldDB" id="A0A1M6KRS7"/>
<dbReference type="Pfam" id="PF00226">
    <property type="entry name" value="DnaJ"/>
    <property type="match status" value="1"/>
</dbReference>
<organism evidence="3 4">
    <name type="scientific">Malonomonas rubra DSM 5091</name>
    <dbReference type="NCBI Taxonomy" id="1122189"/>
    <lineage>
        <taxon>Bacteria</taxon>
        <taxon>Pseudomonadati</taxon>
        <taxon>Thermodesulfobacteriota</taxon>
        <taxon>Desulfuromonadia</taxon>
        <taxon>Desulfuromonadales</taxon>
        <taxon>Geopsychrobacteraceae</taxon>
        <taxon>Malonomonas</taxon>
    </lineage>
</organism>
<keyword evidence="4" id="KW-1185">Reference proteome</keyword>
<keyword evidence="1" id="KW-0143">Chaperone</keyword>
<dbReference type="GO" id="GO:0005737">
    <property type="term" value="C:cytoplasm"/>
    <property type="evidence" value="ECO:0007669"/>
    <property type="project" value="TreeGrafter"/>
</dbReference>
<dbReference type="Pfam" id="PF01556">
    <property type="entry name" value="DnaJ_C"/>
    <property type="match status" value="1"/>
</dbReference>
<dbReference type="OrthoDB" id="9779889at2"/>
<dbReference type="CDD" id="cd10747">
    <property type="entry name" value="DnaJ_C"/>
    <property type="match status" value="1"/>
</dbReference>
<dbReference type="PANTHER" id="PTHR43096:SF52">
    <property type="entry name" value="DNAJ HOMOLOG 1, MITOCHONDRIAL-RELATED"/>
    <property type="match status" value="1"/>
</dbReference>
<dbReference type="Gene3D" id="2.60.260.20">
    <property type="entry name" value="Urease metallochaperone UreE, N-terminal domain"/>
    <property type="match status" value="2"/>
</dbReference>
<dbReference type="PROSITE" id="PS00636">
    <property type="entry name" value="DNAJ_1"/>
    <property type="match status" value="1"/>
</dbReference>
<dbReference type="RefSeq" id="WP_072909343.1">
    <property type="nucleotide sequence ID" value="NZ_FQZT01000011.1"/>
</dbReference>
<dbReference type="InterPro" id="IPR018253">
    <property type="entry name" value="DnaJ_domain_CS"/>
</dbReference>
<dbReference type="Gene3D" id="1.10.287.110">
    <property type="entry name" value="DnaJ domain"/>
    <property type="match status" value="1"/>
</dbReference>
<dbReference type="Proteomes" id="UP000184171">
    <property type="component" value="Unassembled WGS sequence"/>
</dbReference>
<dbReference type="SUPFAM" id="SSF49493">
    <property type="entry name" value="HSP40/DnaJ peptide-binding domain"/>
    <property type="match status" value="2"/>
</dbReference>
<sequence>MEYKDYYSILGIDRKAEAKEIKKAYRKLARKYHPDVNPANSDAAAKFHDINEANEVLSDPAKRQQYDRLGSQWQQYQQGGGKPEDFNWGERAAAGNQNYNYQTVNPEEFEELFGAGGGFSDFFTNLFGGGQQSQSRGGAGGQQFYQQVRPRQGGDLEHSLQVSLYEAYQGSKRSLQWEDGRKIDVKIPRGVKTGSRVRVKGRGGSGAEGGFSGDLYLTIEVLPDKRFLRDNDDLKLTVSADIFTMLLGGKLSVSGIDRTVNLPIPPETSNGRVFRLRGLGMPQIKHPDQRGDLYVTVETVLPQKLSTQEKKLLEKWKAMQG</sequence>
<feature type="domain" description="J" evidence="2">
    <location>
        <begin position="5"/>
        <end position="70"/>
    </location>
</feature>
<dbReference type="InterPro" id="IPR002939">
    <property type="entry name" value="DnaJ_C"/>
</dbReference>
<dbReference type="PRINTS" id="PR00625">
    <property type="entry name" value="JDOMAIN"/>
</dbReference>
<evidence type="ECO:0000313" key="3">
    <source>
        <dbReference type="EMBL" id="SHJ61659.1"/>
    </source>
</evidence>
<dbReference type="PROSITE" id="PS50076">
    <property type="entry name" value="DNAJ_2"/>
    <property type="match status" value="1"/>
</dbReference>
<keyword evidence="3" id="KW-0238">DNA-binding</keyword>
<evidence type="ECO:0000259" key="2">
    <source>
        <dbReference type="PROSITE" id="PS50076"/>
    </source>
</evidence>
<dbReference type="SMART" id="SM00271">
    <property type="entry name" value="DnaJ"/>
    <property type="match status" value="1"/>
</dbReference>
<dbReference type="GO" id="GO:0051082">
    <property type="term" value="F:unfolded protein binding"/>
    <property type="evidence" value="ECO:0007669"/>
    <property type="project" value="InterPro"/>
</dbReference>
<dbReference type="InterPro" id="IPR001623">
    <property type="entry name" value="DnaJ_domain"/>
</dbReference>
<dbReference type="STRING" id="1122189.SAMN02745165_02775"/>
<proteinExistence type="predicted"/>
<dbReference type="EMBL" id="FQZT01000011">
    <property type="protein sequence ID" value="SHJ61659.1"/>
    <property type="molecule type" value="Genomic_DNA"/>
</dbReference>
<dbReference type="GO" id="GO:0042026">
    <property type="term" value="P:protein refolding"/>
    <property type="evidence" value="ECO:0007669"/>
    <property type="project" value="TreeGrafter"/>
</dbReference>
<accession>A0A1M6KRS7</accession>
<reference evidence="3 4" key="1">
    <citation type="submission" date="2016-11" db="EMBL/GenBank/DDBJ databases">
        <authorList>
            <person name="Jaros S."/>
            <person name="Januszkiewicz K."/>
            <person name="Wedrychowicz H."/>
        </authorList>
    </citation>
    <scope>NUCLEOTIDE SEQUENCE [LARGE SCALE GENOMIC DNA]</scope>
    <source>
        <strain evidence="3 4">DSM 5091</strain>
    </source>
</reference>
<gene>
    <name evidence="3" type="ORF">SAMN02745165_02775</name>
</gene>
<dbReference type="FunFam" id="2.60.260.20:FF:000013">
    <property type="entry name" value="DnaJ subfamily B member 11"/>
    <property type="match status" value="1"/>
</dbReference>
<dbReference type="GO" id="GO:0003677">
    <property type="term" value="F:DNA binding"/>
    <property type="evidence" value="ECO:0007669"/>
    <property type="project" value="UniProtKB-KW"/>
</dbReference>
<evidence type="ECO:0000313" key="4">
    <source>
        <dbReference type="Proteomes" id="UP000184171"/>
    </source>
</evidence>